<dbReference type="PANTHER" id="PTHR44943">
    <property type="entry name" value="CELLULOSE SYNTHASE OPERON PROTEIN C"/>
    <property type="match status" value="1"/>
</dbReference>
<accession>A0AAE3HJF4</accession>
<evidence type="ECO:0000256" key="1">
    <source>
        <dbReference type="ARBA" id="ARBA00022737"/>
    </source>
</evidence>
<keyword evidence="4" id="KW-0732">Signal</keyword>
<feature type="repeat" description="TPR" evidence="3">
    <location>
        <begin position="72"/>
        <end position="105"/>
    </location>
</feature>
<dbReference type="SUPFAM" id="SSF48452">
    <property type="entry name" value="TPR-like"/>
    <property type="match status" value="1"/>
</dbReference>
<dbReference type="Pfam" id="PF13424">
    <property type="entry name" value="TPR_12"/>
    <property type="match status" value="2"/>
</dbReference>
<evidence type="ECO:0000256" key="2">
    <source>
        <dbReference type="ARBA" id="ARBA00022803"/>
    </source>
</evidence>
<reference evidence="5" key="1">
    <citation type="submission" date="2022-08" db="EMBL/GenBank/DDBJ databases">
        <title>Genomic Encyclopedia of Type Strains, Phase III (KMG-III): the genomes of soil and plant-associated and newly described type strains.</title>
        <authorList>
            <person name="Whitman W."/>
        </authorList>
    </citation>
    <scope>NUCLEOTIDE SEQUENCE</scope>
    <source>
        <strain evidence="5">HMT 1</strain>
    </source>
</reference>
<keyword evidence="2 3" id="KW-0802">TPR repeat</keyword>
<dbReference type="RefSeq" id="WP_259053481.1">
    <property type="nucleotide sequence ID" value="NZ_JANUCT010000001.1"/>
</dbReference>
<feature type="chain" id="PRO_5042167448" evidence="4">
    <location>
        <begin position="25"/>
        <end position="255"/>
    </location>
</feature>
<dbReference type="PANTHER" id="PTHR44943:SF8">
    <property type="entry name" value="TPR REPEAT-CONTAINING PROTEIN MJ0263"/>
    <property type="match status" value="1"/>
</dbReference>
<dbReference type="EMBL" id="JANUCT010000001">
    <property type="protein sequence ID" value="MCS3902129.1"/>
    <property type="molecule type" value="Genomic_DNA"/>
</dbReference>
<keyword evidence="6" id="KW-1185">Reference proteome</keyword>
<dbReference type="InterPro" id="IPR011990">
    <property type="entry name" value="TPR-like_helical_dom_sf"/>
</dbReference>
<dbReference type="InterPro" id="IPR019734">
    <property type="entry name" value="TPR_rpt"/>
</dbReference>
<proteinExistence type="predicted"/>
<dbReference type="AlphaFoldDB" id="A0AAE3HJF4"/>
<gene>
    <name evidence="5" type="ORF">J2T55_000121</name>
</gene>
<dbReference type="PROSITE" id="PS51257">
    <property type="entry name" value="PROKAR_LIPOPROTEIN"/>
    <property type="match status" value="1"/>
</dbReference>
<dbReference type="PROSITE" id="PS50005">
    <property type="entry name" value="TPR"/>
    <property type="match status" value="3"/>
</dbReference>
<organism evidence="5 6">
    <name type="scientific">Methylohalomonas lacus</name>
    <dbReference type="NCBI Taxonomy" id="398773"/>
    <lineage>
        <taxon>Bacteria</taxon>
        <taxon>Pseudomonadati</taxon>
        <taxon>Pseudomonadota</taxon>
        <taxon>Gammaproteobacteria</taxon>
        <taxon>Methylohalomonadales</taxon>
        <taxon>Methylohalomonadaceae</taxon>
        <taxon>Methylohalomonas</taxon>
    </lineage>
</organism>
<sequence length="255" mass="28403">MTQRGLIRILPLLALLLAGGCATTGSDLRSEHDANDIAEANMRLGVAYMQDGNFEKALEKLERARKADPEYPMAYNMLGLLHQRMGVYDKAEANFEKALKLAPKQPNILNNYGQFLCGQDRFAEAEAAFVKASENPLNNNPARALTNAGTCASVSDRPDKAEQYYRKALERNPEQPLALLQMAELQYQAEEYLSARGYLQRYASVARHSASSLWLGIRIEDKLGNKDAVSSYALSLKSNFPDSDQVRLLRESGIR</sequence>
<evidence type="ECO:0000313" key="5">
    <source>
        <dbReference type="EMBL" id="MCS3902129.1"/>
    </source>
</evidence>
<name>A0AAE3HJF4_9GAMM</name>
<dbReference type="Gene3D" id="1.25.40.10">
    <property type="entry name" value="Tetratricopeptide repeat domain"/>
    <property type="match status" value="1"/>
</dbReference>
<dbReference type="InterPro" id="IPR051685">
    <property type="entry name" value="Ycf3/AcsC/BcsC/TPR_MFPF"/>
</dbReference>
<feature type="repeat" description="TPR" evidence="3">
    <location>
        <begin position="142"/>
        <end position="175"/>
    </location>
</feature>
<evidence type="ECO:0000256" key="4">
    <source>
        <dbReference type="SAM" id="SignalP"/>
    </source>
</evidence>
<dbReference type="Proteomes" id="UP001204445">
    <property type="component" value="Unassembled WGS sequence"/>
</dbReference>
<feature type="repeat" description="TPR" evidence="3">
    <location>
        <begin position="38"/>
        <end position="71"/>
    </location>
</feature>
<dbReference type="InterPro" id="IPR013360">
    <property type="entry name" value="Pilus_4_PilW"/>
</dbReference>
<feature type="signal peptide" evidence="4">
    <location>
        <begin position="1"/>
        <end position="24"/>
    </location>
</feature>
<keyword evidence="1" id="KW-0677">Repeat</keyword>
<dbReference type="NCBIfam" id="TIGR02521">
    <property type="entry name" value="type_IV_pilW"/>
    <property type="match status" value="1"/>
</dbReference>
<evidence type="ECO:0000256" key="3">
    <source>
        <dbReference type="PROSITE-ProRule" id="PRU00339"/>
    </source>
</evidence>
<protein>
    <submittedName>
        <fullName evidence="5">Type IV pilus assembly protein PilF</fullName>
    </submittedName>
</protein>
<evidence type="ECO:0000313" key="6">
    <source>
        <dbReference type="Proteomes" id="UP001204445"/>
    </source>
</evidence>
<dbReference type="PROSITE" id="PS50293">
    <property type="entry name" value="TPR_REGION"/>
    <property type="match status" value="2"/>
</dbReference>
<dbReference type="SMART" id="SM00028">
    <property type="entry name" value="TPR"/>
    <property type="match status" value="5"/>
</dbReference>
<comment type="caution">
    <text evidence="5">The sequence shown here is derived from an EMBL/GenBank/DDBJ whole genome shotgun (WGS) entry which is preliminary data.</text>
</comment>